<dbReference type="OrthoDB" id="9801455at2"/>
<dbReference type="AlphaFoldDB" id="A0A5C5B6W2"/>
<protein>
    <submittedName>
        <fullName evidence="5">Glycoside hydrolase family 43 protein</fullName>
    </submittedName>
</protein>
<organism evidence="5 6">
    <name type="scientific">Miniimonas arenae</name>
    <dbReference type="NCBI Taxonomy" id="676201"/>
    <lineage>
        <taxon>Bacteria</taxon>
        <taxon>Bacillati</taxon>
        <taxon>Actinomycetota</taxon>
        <taxon>Actinomycetes</taxon>
        <taxon>Micrococcales</taxon>
        <taxon>Beutenbergiaceae</taxon>
        <taxon>Miniimonas</taxon>
    </lineage>
</organism>
<keyword evidence="6" id="KW-1185">Reference proteome</keyword>
<keyword evidence="2 5" id="KW-0378">Hydrolase</keyword>
<dbReference type="EMBL" id="VENP01000148">
    <property type="protein sequence ID" value="TNU72225.1"/>
    <property type="molecule type" value="Genomic_DNA"/>
</dbReference>
<dbReference type="SUPFAM" id="SSF75005">
    <property type="entry name" value="Arabinanase/levansucrase/invertase"/>
    <property type="match status" value="1"/>
</dbReference>
<feature type="compositionally biased region" description="Basic residues" evidence="4">
    <location>
        <begin position="166"/>
        <end position="205"/>
    </location>
</feature>
<keyword evidence="3" id="KW-0326">Glycosidase</keyword>
<evidence type="ECO:0000256" key="4">
    <source>
        <dbReference type="SAM" id="MobiDB-lite"/>
    </source>
</evidence>
<dbReference type="GO" id="GO:0005975">
    <property type="term" value="P:carbohydrate metabolic process"/>
    <property type="evidence" value="ECO:0007669"/>
    <property type="project" value="InterPro"/>
</dbReference>
<sequence>WESAPGNPVLTHRSTAHPVQNTGHADLVELADGSWAMVHLGVRPRGRTPQFHVNGRETFVVGIDWVDGWPVVDEGRFAVPRVDTAFEDTFSGDLDLRWVSPGGVHRDLVSAVPGGGVTIAAHADGAAPGGAEGSGDGGGEHVGATDAPRAVRARTRRRVARDGAVRGRRGGGGRLPRHRPLGRAPRPRRACRRGGRRRGSAARAR</sequence>
<dbReference type="PANTHER" id="PTHR42812:SF12">
    <property type="entry name" value="BETA-XYLOSIDASE-RELATED"/>
    <property type="match status" value="1"/>
</dbReference>
<reference evidence="5 6" key="1">
    <citation type="submission" date="2019-06" db="EMBL/GenBank/DDBJ databases">
        <title>Draft genome sequence of Miniimonas arenae KCTC 19750T isolated from sea sand.</title>
        <authorList>
            <person name="Park S.-J."/>
        </authorList>
    </citation>
    <scope>NUCLEOTIDE SEQUENCE [LARGE SCALE GENOMIC DNA]</scope>
    <source>
        <strain evidence="5 6">KCTC 19750</strain>
    </source>
</reference>
<evidence type="ECO:0000256" key="2">
    <source>
        <dbReference type="ARBA" id="ARBA00022801"/>
    </source>
</evidence>
<dbReference type="GO" id="GO:0004553">
    <property type="term" value="F:hydrolase activity, hydrolyzing O-glycosyl compounds"/>
    <property type="evidence" value="ECO:0007669"/>
    <property type="project" value="InterPro"/>
</dbReference>
<dbReference type="InterPro" id="IPR023296">
    <property type="entry name" value="Glyco_hydro_beta-prop_sf"/>
</dbReference>
<dbReference type="Proteomes" id="UP000313849">
    <property type="component" value="Unassembled WGS sequence"/>
</dbReference>
<feature type="compositionally biased region" description="Gly residues" evidence="4">
    <location>
        <begin position="127"/>
        <end position="141"/>
    </location>
</feature>
<evidence type="ECO:0000256" key="1">
    <source>
        <dbReference type="ARBA" id="ARBA00009865"/>
    </source>
</evidence>
<dbReference type="PANTHER" id="PTHR42812">
    <property type="entry name" value="BETA-XYLOSIDASE"/>
    <property type="match status" value="1"/>
</dbReference>
<evidence type="ECO:0000313" key="6">
    <source>
        <dbReference type="Proteomes" id="UP000313849"/>
    </source>
</evidence>
<dbReference type="Gene3D" id="2.115.10.20">
    <property type="entry name" value="Glycosyl hydrolase domain, family 43"/>
    <property type="match status" value="1"/>
</dbReference>
<evidence type="ECO:0000313" key="5">
    <source>
        <dbReference type="EMBL" id="TNU72225.1"/>
    </source>
</evidence>
<feature type="non-terminal residue" evidence="5">
    <location>
        <position position="1"/>
    </location>
</feature>
<accession>A0A5C5B6W2</accession>
<comment type="caution">
    <text evidence="5">The sequence shown here is derived from an EMBL/GenBank/DDBJ whole genome shotgun (WGS) entry which is preliminary data.</text>
</comment>
<feature type="region of interest" description="Disordered" evidence="4">
    <location>
        <begin position="124"/>
        <end position="205"/>
    </location>
</feature>
<dbReference type="Pfam" id="PF04616">
    <property type="entry name" value="Glyco_hydro_43"/>
    <property type="match status" value="1"/>
</dbReference>
<dbReference type="InterPro" id="IPR051795">
    <property type="entry name" value="Glycosyl_Hydrlase_43"/>
</dbReference>
<comment type="similarity">
    <text evidence="1">Belongs to the glycosyl hydrolase 43 family.</text>
</comment>
<gene>
    <name evidence="5" type="ORF">FH969_15025</name>
</gene>
<proteinExistence type="inferred from homology"/>
<evidence type="ECO:0000256" key="3">
    <source>
        <dbReference type="ARBA" id="ARBA00023295"/>
    </source>
</evidence>
<name>A0A5C5B6W2_9MICO</name>
<dbReference type="InterPro" id="IPR006710">
    <property type="entry name" value="Glyco_hydro_43"/>
</dbReference>